<evidence type="ECO:0000313" key="3">
    <source>
        <dbReference type="EMBL" id="KAA0166331.1"/>
    </source>
</evidence>
<organism evidence="2 4">
    <name type="scientific">Cafeteria roenbergensis</name>
    <name type="common">Marine flagellate</name>
    <dbReference type="NCBI Taxonomy" id="33653"/>
    <lineage>
        <taxon>Eukaryota</taxon>
        <taxon>Sar</taxon>
        <taxon>Stramenopiles</taxon>
        <taxon>Bigyra</taxon>
        <taxon>Opalozoa</taxon>
        <taxon>Bicosoecida</taxon>
        <taxon>Cafeteriaceae</taxon>
        <taxon>Cafeteria</taxon>
    </lineage>
</organism>
<dbReference type="EMBL" id="VLTN01000023">
    <property type="protein sequence ID" value="KAA0151992.1"/>
    <property type="molecule type" value="Genomic_DNA"/>
</dbReference>
<evidence type="ECO:0000313" key="4">
    <source>
        <dbReference type="Proteomes" id="UP000323011"/>
    </source>
</evidence>
<evidence type="ECO:0000256" key="1">
    <source>
        <dbReference type="SAM" id="MobiDB-lite"/>
    </source>
</evidence>
<comment type="caution">
    <text evidence="2">The sequence shown here is derived from an EMBL/GenBank/DDBJ whole genome shotgun (WGS) entry which is preliminary data.</text>
</comment>
<evidence type="ECO:0000313" key="5">
    <source>
        <dbReference type="Proteomes" id="UP000325113"/>
    </source>
</evidence>
<dbReference type="AlphaFoldDB" id="A0A5A8CG16"/>
<dbReference type="Proteomes" id="UP000325113">
    <property type="component" value="Unassembled WGS sequence"/>
</dbReference>
<feature type="region of interest" description="Disordered" evidence="1">
    <location>
        <begin position="47"/>
        <end position="78"/>
    </location>
</feature>
<keyword evidence="4" id="KW-1185">Reference proteome</keyword>
<name>A0A5A8CG16_CAFRO</name>
<dbReference type="Proteomes" id="UP000323011">
    <property type="component" value="Unassembled WGS sequence"/>
</dbReference>
<protein>
    <submittedName>
        <fullName evidence="2">Uncharacterized protein</fullName>
    </submittedName>
</protein>
<dbReference type="Gene3D" id="3.80.10.10">
    <property type="entry name" value="Ribonuclease Inhibitor"/>
    <property type="match status" value="2"/>
</dbReference>
<dbReference type="PANTHER" id="PTHR24114:SF2">
    <property type="entry name" value="F-BOX DOMAIN-CONTAINING PROTEIN-RELATED"/>
    <property type="match status" value="1"/>
</dbReference>
<dbReference type="SMART" id="SM00368">
    <property type="entry name" value="LRR_RI"/>
    <property type="match status" value="6"/>
</dbReference>
<accession>A0A5A8CG16</accession>
<dbReference type="InterPro" id="IPR032675">
    <property type="entry name" value="LRR_dom_sf"/>
</dbReference>
<dbReference type="InterPro" id="IPR001611">
    <property type="entry name" value="Leu-rich_rpt"/>
</dbReference>
<evidence type="ECO:0000313" key="2">
    <source>
        <dbReference type="EMBL" id="KAA0151992.1"/>
    </source>
</evidence>
<dbReference type="SUPFAM" id="SSF52047">
    <property type="entry name" value="RNI-like"/>
    <property type="match status" value="1"/>
</dbReference>
<dbReference type="EMBL" id="VLTM01000009">
    <property type="protein sequence ID" value="KAA0166331.1"/>
    <property type="molecule type" value="Genomic_DNA"/>
</dbReference>
<proteinExistence type="predicted"/>
<gene>
    <name evidence="2" type="ORF">FNF29_04107</name>
    <name evidence="3" type="ORF">FNF31_01555</name>
</gene>
<sequence length="678" mass="72252">MAASGPPRRAALPKPPTRISEKLLAYKSHGAVKSRFDRRAAAAAARGTVAARARPPADGRQAAGGTATAGPAASPARGSTAVEIPRLTALALRAIAANFESNPRIEGLAPEYSLAITSSLPLDLDVGVTGPHVHDEHYWKRAALEHKHWRNCRIEDHGLSWKQLYLERHLQDSLEAFGVFPGISPEHEQAQVRPPIDASHPLWRELYPDVGNDPDTPLEVAAAAPGYPVDPQGRPLRERFCRNGVNCDGVRIARAANCGWVALERLKEFVVPAVEEFEGSFAWSGLPKEEAWPPAAGAAAGGEGASEAGTADPASVAAATAVAAAKDAMGAVAAALQGGGDAGADLGDGGELEAECDANTLKEFLSPSEVAEFLLTGRWPRQRRPCVICLRAEQLSRLVLHMEAAEDVAFSLRLRQLPSHLDLEIPFSRLPNLSELELSYGIARVGMTFDRALLGMKVTDAMSLAKCAKATQTLTSLALQANLINDKVLAALMEGLAENRTVTHLDLSHNEITAKGVRLLCKSLGPDAVLMSLDLSDNQIHSDGGKYLGRMLRRNLSLVDLSMRLNALDERGARLLMEGVRRSESLTALNLASNEVCGDGVTALAECLRDADSALVAVDLSNNALDEGDAATLAAALRDNCTLTSCDLRSNPRLPPDSEAGEAIRTVCRRNELALRAL</sequence>
<dbReference type="Pfam" id="PF13516">
    <property type="entry name" value="LRR_6"/>
    <property type="match status" value="3"/>
</dbReference>
<reference evidence="4 5" key="1">
    <citation type="submission" date="2019-07" db="EMBL/GenBank/DDBJ databases">
        <title>Genomes of Cafeteria roenbergensis.</title>
        <authorList>
            <person name="Fischer M.G."/>
            <person name="Hackl T."/>
            <person name="Roman M."/>
        </authorList>
    </citation>
    <scope>NUCLEOTIDE SEQUENCE [LARGE SCALE GENOMIC DNA]</scope>
    <source>
        <strain evidence="2 4">BVI</strain>
        <strain evidence="3 5">Cflag</strain>
    </source>
</reference>
<dbReference type="PANTHER" id="PTHR24114">
    <property type="entry name" value="LEUCINE RICH REPEAT FAMILY PROTEIN"/>
    <property type="match status" value="1"/>
</dbReference>
<dbReference type="InterPro" id="IPR052394">
    <property type="entry name" value="LRR-containing"/>
</dbReference>